<sequence length="257" mass="28909">MSVDATPLKGTKWKQRSIDLEDIMELDTHEHFGRSGRSDTYLDELVEQNQSDTYMSELSELSDASLELNELSDTSLELNELSDTEDGVVFVSCRVILQVNKSSLVGLDVTFQTTIEAGSIKRSFCNLLCVSATTIVYSIALRSSKSHSKRYSIGCRLSELINWQNCHAYYERREGATSREKATRTTPHHYCWGGARPPNRTWDEFLPHTARAEDQGKIRRDGETQQLPVGAGPFNPPSSPIFGEYISKVSLSDHVRI</sequence>
<name>A0A8S9K746_BRACR</name>
<reference evidence="1" key="1">
    <citation type="submission" date="2019-12" db="EMBL/GenBank/DDBJ databases">
        <title>Genome sequencing and annotation of Brassica cretica.</title>
        <authorList>
            <person name="Studholme D.J."/>
            <person name="Sarris P.F."/>
        </authorList>
    </citation>
    <scope>NUCLEOTIDE SEQUENCE</scope>
    <source>
        <strain evidence="1">PFS-102/07</strain>
        <tissue evidence="1">Leaf</tissue>
    </source>
</reference>
<organism evidence="1">
    <name type="scientific">Brassica cretica</name>
    <name type="common">Mustard</name>
    <dbReference type="NCBI Taxonomy" id="69181"/>
    <lineage>
        <taxon>Eukaryota</taxon>
        <taxon>Viridiplantae</taxon>
        <taxon>Streptophyta</taxon>
        <taxon>Embryophyta</taxon>
        <taxon>Tracheophyta</taxon>
        <taxon>Spermatophyta</taxon>
        <taxon>Magnoliopsida</taxon>
        <taxon>eudicotyledons</taxon>
        <taxon>Gunneridae</taxon>
        <taxon>Pentapetalae</taxon>
        <taxon>rosids</taxon>
        <taxon>malvids</taxon>
        <taxon>Brassicales</taxon>
        <taxon>Brassicaceae</taxon>
        <taxon>Brassiceae</taxon>
        <taxon>Brassica</taxon>
    </lineage>
</organism>
<proteinExistence type="predicted"/>
<dbReference type="AlphaFoldDB" id="A0A8S9K746"/>
<comment type="caution">
    <text evidence="1">The sequence shown here is derived from an EMBL/GenBank/DDBJ whole genome shotgun (WGS) entry which is preliminary data.</text>
</comment>
<accession>A0A8S9K746</accession>
<protein>
    <submittedName>
        <fullName evidence="1">Uncharacterized protein</fullName>
    </submittedName>
</protein>
<dbReference type="EMBL" id="QGKY02000190">
    <property type="protein sequence ID" value="KAF2590780.1"/>
    <property type="molecule type" value="Genomic_DNA"/>
</dbReference>
<gene>
    <name evidence="1" type="ORF">F2Q70_00041065</name>
</gene>
<evidence type="ECO:0000313" key="1">
    <source>
        <dbReference type="EMBL" id="KAF2590780.1"/>
    </source>
</evidence>